<dbReference type="EMBL" id="FQZD01000007">
    <property type="protein sequence ID" value="SHI76364.1"/>
    <property type="molecule type" value="Genomic_DNA"/>
</dbReference>
<feature type="binding site" evidence="3">
    <location>
        <position position="82"/>
    </location>
    <ligand>
        <name>Zn(2+)</name>
        <dbReference type="ChEBI" id="CHEBI:29105"/>
        <label>1</label>
        <note>catalytic</note>
    </ligand>
</feature>
<reference evidence="4 5" key="1">
    <citation type="submission" date="2016-11" db="EMBL/GenBank/DDBJ databases">
        <authorList>
            <person name="Varghese N."/>
            <person name="Submissions S."/>
        </authorList>
    </citation>
    <scope>NUCLEOTIDE SEQUENCE [LARGE SCALE GENOMIC DNA]</scope>
    <source>
        <strain evidence="4 5">DSM 15287</strain>
    </source>
</reference>
<protein>
    <submittedName>
        <fullName evidence="4">Fructose-bisphosphate aldolase, class II</fullName>
    </submittedName>
</protein>
<dbReference type="CDD" id="cd00947">
    <property type="entry name" value="TBP_aldolase_IIB"/>
    <property type="match status" value="1"/>
</dbReference>
<feature type="binding site" evidence="3">
    <location>
        <position position="189"/>
    </location>
    <ligand>
        <name>Zn(2+)</name>
        <dbReference type="ChEBI" id="CHEBI:29105"/>
        <label>1</label>
        <note>catalytic</note>
    </ligand>
</feature>
<dbReference type="PANTHER" id="PTHR30304">
    <property type="entry name" value="D-TAGATOSE-1,6-BISPHOSPHATE ALDOLASE"/>
    <property type="match status" value="1"/>
</dbReference>
<dbReference type="InterPro" id="IPR013785">
    <property type="entry name" value="Aldolase_TIM"/>
</dbReference>
<dbReference type="GO" id="GO:0008270">
    <property type="term" value="F:zinc ion binding"/>
    <property type="evidence" value="ECO:0007669"/>
    <property type="project" value="InterPro"/>
</dbReference>
<dbReference type="AlphaFoldDB" id="A0A1M6DSZ9"/>
<feature type="binding site" evidence="3">
    <location>
        <position position="217"/>
    </location>
    <ligand>
        <name>Zn(2+)</name>
        <dbReference type="ChEBI" id="CHEBI:29105"/>
        <label>1</label>
        <note>catalytic</note>
    </ligand>
</feature>
<dbReference type="GO" id="GO:0016832">
    <property type="term" value="F:aldehyde-lyase activity"/>
    <property type="evidence" value="ECO:0007669"/>
    <property type="project" value="InterPro"/>
</dbReference>
<proteinExistence type="predicted"/>
<feature type="binding site" evidence="2">
    <location>
        <begin position="218"/>
        <end position="220"/>
    </location>
    <ligand>
        <name>dihydroxyacetone phosphate</name>
        <dbReference type="ChEBI" id="CHEBI:57642"/>
    </ligand>
</feature>
<organism evidence="4 5">
    <name type="scientific">Propionispora hippei DSM 15287</name>
    <dbReference type="NCBI Taxonomy" id="1123003"/>
    <lineage>
        <taxon>Bacteria</taxon>
        <taxon>Bacillati</taxon>
        <taxon>Bacillota</taxon>
        <taxon>Negativicutes</taxon>
        <taxon>Selenomonadales</taxon>
        <taxon>Sporomusaceae</taxon>
        <taxon>Propionispora</taxon>
    </lineage>
</organism>
<dbReference type="PIRSF" id="PIRSF001359">
    <property type="entry name" value="F_bP_aldolase_II"/>
    <property type="match status" value="1"/>
</dbReference>
<dbReference type="SUPFAM" id="SSF51569">
    <property type="entry name" value="Aldolase"/>
    <property type="match status" value="1"/>
</dbReference>
<evidence type="ECO:0000256" key="3">
    <source>
        <dbReference type="PIRSR" id="PIRSR001359-3"/>
    </source>
</evidence>
<keyword evidence="3" id="KW-0479">Metal-binding</keyword>
<feature type="binding site" evidence="3">
    <location>
        <position position="133"/>
    </location>
    <ligand>
        <name>Zn(2+)</name>
        <dbReference type="ChEBI" id="CHEBI:29105"/>
        <label>2</label>
    </ligand>
</feature>
<evidence type="ECO:0000313" key="4">
    <source>
        <dbReference type="EMBL" id="SHI76364.1"/>
    </source>
</evidence>
<dbReference type="OrthoDB" id="9803995at2"/>
<feature type="active site" description="Proton donor" evidence="1">
    <location>
        <position position="81"/>
    </location>
</feature>
<feature type="binding site" evidence="3">
    <location>
        <position position="103"/>
    </location>
    <ligand>
        <name>Zn(2+)</name>
        <dbReference type="ChEBI" id="CHEBI:29105"/>
        <label>2</label>
    </ligand>
</feature>
<feature type="binding site" evidence="2">
    <location>
        <position position="190"/>
    </location>
    <ligand>
        <name>dihydroxyacetone phosphate</name>
        <dbReference type="ChEBI" id="CHEBI:57642"/>
    </ligand>
</feature>
<dbReference type="PANTHER" id="PTHR30304:SF0">
    <property type="entry name" value="D-TAGATOSE-1,6-BISPHOSPHATE ALDOLASE SUBUNIT GATY-RELATED"/>
    <property type="match status" value="1"/>
</dbReference>
<keyword evidence="3" id="KW-0862">Zinc</keyword>
<name>A0A1M6DSZ9_9FIRM</name>
<evidence type="ECO:0000256" key="2">
    <source>
        <dbReference type="PIRSR" id="PIRSR001359-2"/>
    </source>
</evidence>
<dbReference type="Proteomes" id="UP000322917">
    <property type="component" value="Unassembled WGS sequence"/>
</dbReference>
<dbReference type="Gene3D" id="3.20.20.70">
    <property type="entry name" value="Aldolase class I"/>
    <property type="match status" value="1"/>
</dbReference>
<evidence type="ECO:0000313" key="5">
    <source>
        <dbReference type="Proteomes" id="UP000322917"/>
    </source>
</evidence>
<dbReference type="NCBIfam" id="TIGR00167">
    <property type="entry name" value="cbbA"/>
    <property type="match status" value="1"/>
</dbReference>
<evidence type="ECO:0000256" key="1">
    <source>
        <dbReference type="PIRSR" id="PIRSR001359-1"/>
    </source>
</evidence>
<accession>A0A1M6DSZ9</accession>
<sequence length="292" mass="31714">MLTTMKDMLLPAKKHKYAVGAFNVPNLESIQAVISAAEELQAPVILQHAEVHEKYIPLAVIGPIMLDFAKRATVPVCVHLDHGSSFDLCMQAIRLGFTSIMYDASAKSYEENFNETREMVRIAHAVGVSVEAELGHIFTSAIGGGEGRGAVGAEDFASLDDCYTDPETAKKFAEGTSVDALAISFGTTHGVYLTKPRLDLNRITEIKEKIDIPLVMHGGSGLSDDDFKTAIHNGITKINYYTYGTIAGGKQVAKMLETVQDEVFYHDIVLAGIAGIKANIKSAMQVFYHSML</sequence>
<gene>
    <name evidence="4" type="ORF">SAMN02745170_00991</name>
</gene>
<dbReference type="InterPro" id="IPR050246">
    <property type="entry name" value="Class_II_FBP_aldolase"/>
</dbReference>
<dbReference type="Pfam" id="PF01116">
    <property type="entry name" value="F_bP_aldolase"/>
    <property type="match status" value="1"/>
</dbReference>
<dbReference type="InterPro" id="IPR000771">
    <property type="entry name" value="FBA_II"/>
</dbReference>
<comment type="cofactor">
    <cofactor evidence="3">
        <name>Zn(2+)</name>
        <dbReference type="ChEBI" id="CHEBI:29105"/>
    </cofactor>
    <text evidence="3">Binds 2 Zn(2+) ions per subunit. One is catalytic and the other provides a structural contribution.</text>
</comment>
<feature type="binding site" evidence="2">
    <location>
        <begin position="239"/>
        <end position="242"/>
    </location>
    <ligand>
        <name>dihydroxyacetone phosphate</name>
        <dbReference type="ChEBI" id="CHEBI:57642"/>
    </ligand>
</feature>
<keyword evidence="5" id="KW-1185">Reference proteome</keyword>
<dbReference type="GO" id="GO:0005975">
    <property type="term" value="P:carbohydrate metabolic process"/>
    <property type="evidence" value="ECO:0007669"/>
    <property type="project" value="InterPro"/>
</dbReference>
<dbReference type="RefSeq" id="WP_149733829.1">
    <property type="nucleotide sequence ID" value="NZ_FQZD01000007.1"/>
</dbReference>